<dbReference type="OrthoDB" id="3564573at2759"/>
<dbReference type="GeneID" id="59257699"/>
<keyword evidence="3" id="KW-1185">Reference proteome</keyword>
<comment type="caution">
    <text evidence="2">The sequence shown here is derived from an EMBL/GenBank/DDBJ whole genome shotgun (WGS) entry which is preliminary data.</text>
</comment>
<feature type="domain" description="2EXR" evidence="1">
    <location>
        <begin position="16"/>
        <end position="46"/>
    </location>
</feature>
<reference evidence="2 3" key="1">
    <citation type="journal article" date="2020" name="Phytopathology">
        <title>A high-quality genome resource of Botrytis fragariae, a new and rapidly spreading fungal pathogen causing strawberry gray mold in the U.S.A.</title>
        <authorList>
            <person name="Wu Y."/>
            <person name="Saski C.A."/>
            <person name="Schnabel G."/>
            <person name="Xiao S."/>
            <person name="Hu M."/>
        </authorList>
    </citation>
    <scope>NUCLEOTIDE SEQUENCE [LARGE SCALE GENOMIC DNA]</scope>
    <source>
        <strain evidence="2 3">BVB16</strain>
    </source>
</reference>
<evidence type="ECO:0000313" key="2">
    <source>
        <dbReference type="EMBL" id="KAF5875148.1"/>
    </source>
</evidence>
<evidence type="ECO:0000259" key="1">
    <source>
        <dbReference type="Pfam" id="PF20150"/>
    </source>
</evidence>
<dbReference type="RefSeq" id="XP_037194094.1">
    <property type="nucleotide sequence ID" value="XM_037334007.1"/>
</dbReference>
<gene>
    <name evidence="2" type="ORF">Bfra_003601</name>
</gene>
<dbReference type="InterPro" id="IPR045518">
    <property type="entry name" value="2EXR"/>
</dbReference>
<evidence type="ECO:0000313" key="3">
    <source>
        <dbReference type="Proteomes" id="UP000531561"/>
    </source>
</evidence>
<dbReference type="AlphaFoldDB" id="A0A8H6EK23"/>
<sequence length="91" mass="10272">MTPVSAFVGPDRNAIFHPFPRLPLEIRRMIWRAALSGPRNVALKRFCLRNPEYPIVRPAAGALSLTRIQEPLEGLRPETQIQQFSTLAGNH</sequence>
<name>A0A8H6EK23_9HELO</name>
<dbReference type="Proteomes" id="UP000531561">
    <property type="component" value="Unassembled WGS sequence"/>
</dbReference>
<proteinExistence type="predicted"/>
<dbReference type="EMBL" id="JABFCT010000006">
    <property type="protein sequence ID" value="KAF5875148.1"/>
    <property type="molecule type" value="Genomic_DNA"/>
</dbReference>
<accession>A0A8H6EK23</accession>
<protein>
    <recommendedName>
        <fullName evidence="1">2EXR domain-containing protein</fullName>
    </recommendedName>
</protein>
<dbReference type="Pfam" id="PF20150">
    <property type="entry name" value="2EXR"/>
    <property type="match status" value="1"/>
</dbReference>
<organism evidence="2 3">
    <name type="scientific">Botrytis fragariae</name>
    <dbReference type="NCBI Taxonomy" id="1964551"/>
    <lineage>
        <taxon>Eukaryota</taxon>
        <taxon>Fungi</taxon>
        <taxon>Dikarya</taxon>
        <taxon>Ascomycota</taxon>
        <taxon>Pezizomycotina</taxon>
        <taxon>Leotiomycetes</taxon>
        <taxon>Helotiales</taxon>
        <taxon>Sclerotiniaceae</taxon>
        <taxon>Botrytis</taxon>
    </lineage>
</organism>